<organism evidence="3 4">
    <name type="scientific">Aphanomyces euteiches</name>
    <dbReference type="NCBI Taxonomy" id="100861"/>
    <lineage>
        <taxon>Eukaryota</taxon>
        <taxon>Sar</taxon>
        <taxon>Stramenopiles</taxon>
        <taxon>Oomycota</taxon>
        <taxon>Saprolegniomycetes</taxon>
        <taxon>Saprolegniales</taxon>
        <taxon>Verrucalvaceae</taxon>
        <taxon>Aphanomyces</taxon>
    </lineage>
</organism>
<comment type="caution">
    <text evidence="3">The sequence shown here is derived from an EMBL/GenBank/DDBJ whole genome shotgun (WGS) entry which is preliminary data.</text>
</comment>
<dbReference type="VEuPathDB" id="FungiDB:AeMF1_000986"/>
<proteinExistence type="predicted"/>
<feature type="domain" description="PX" evidence="2">
    <location>
        <begin position="20"/>
        <end position="175"/>
    </location>
</feature>
<gene>
    <name evidence="3" type="ORF">Ae201684_006504</name>
</gene>
<name>A0A6G0XBJ7_9STRA</name>
<dbReference type="EMBL" id="VJMJ01000084">
    <property type="protein sequence ID" value="KAF0737335.1"/>
    <property type="molecule type" value="Genomic_DNA"/>
</dbReference>
<feature type="region of interest" description="Disordered" evidence="1">
    <location>
        <begin position="210"/>
        <end position="242"/>
    </location>
</feature>
<sequence>MNKSTLPPEPFASSRVNFLHFIDVMVCATDEHAKGYRKHVNYMIQVNEVGKGHWIVSRRYTQFRLLWRTVLKLYRASTIKETRHNKNHMAQLKSLSTFAFPKKTMKLFFVGIDSTSHHVVRDRIVRFDAYLQELIHFLREFQWGEENRQQNAISSKNATKLCWLIDAFLSVPKNFRNADGECDYLHSHPACRNQDNVHCRDLNLVLHTPTHSMSRRSVSRRHSAPPTKKHKGPRTNSHISQSGGNEAFEHILLPTKAMQLPVVPLRKQKSNSDPVRPSVWLESMRPGASLVECPFSMSFDHDFSTPMLGDSPRDTIILGE</sequence>
<feature type="compositionally biased region" description="Basic residues" evidence="1">
    <location>
        <begin position="213"/>
        <end position="233"/>
    </location>
</feature>
<dbReference type="InterPro" id="IPR036871">
    <property type="entry name" value="PX_dom_sf"/>
</dbReference>
<keyword evidence="4" id="KW-1185">Reference proteome</keyword>
<evidence type="ECO:0000259" key="2">
    <source>
        <dbReference type="PROSITE" id="PS50195"/>
    </source>
</evidence>
<dbReference type="InterPro" id="IPR001683">
    <property type="entry name" value="PX_dom"/>
</dbReference>
<evidence type="ECO:0000313" key="4">
    <source>
        <dbReference type="Proteomes" id="UP000481153"/>
    </source>
</evidence>
<dbReference type="Gene3D" id="3.30.1520.10">
    <property type="entry name" value="Phox-like domain"/>
    <property type="match status" value="1"/>
</dbReference>
<evidence type="ECO:0000313" key="3">
    <source>
        <dbReference type="EMBL" id="KAF0737335.1"/>
    </source>
</evidence>
<dbReference type="SUPFAM" id="SSF64268">
    <property type="entry name" value="PX domain"/>
    <property type="match status" value="1"/>
</dbReference>
<protein>
    <recommendedName>
        <fullName evidence="2">PX domain-containing protein</fullName>
    </recommendedName>
</protein>
<dbReference type="PROSITE" id="PS50195">
    <property type="entry name" value="PX"/>
    <property type="match status" value="1"/>
</dbReference>
<accession>A0A6G0XBJ7</accession>
<reference evidence="3 4" key="1">
    <citation type="submission" date="2019-07" db="EMBL/GenBank/DDBJ databases">
        <title>Genomics analysis of Aphanomyces spp. identifies a new class of oomycete effector associated with host adaptation.</title>
        <authorList>
            <person name="Gaulin E."/>
        </authorList>
    </citation>
    <scope>NUCLEOTIDE SEQUENCE [LARGE SCALE GENOMIC DNA]</scope>
    <source>
        <strain evidence="3 4">ATCC 201684</strain>
    </source>
</reference>
<dbReference type="CDD" id="cd06093">
    <property type="entry name" value="PX_domain"/>
    <property type="match status" value="1"/>
</dbReference>
<dbReference type="GO" id="GO:0035091">
    <property type="term" value="F:phosphatidylinositol binding"/>
    <property type="evidence" value="ECO:0007669"/>
    <property type="project" value="InterPro"/>
</dbReference>
<dbReference type="Proteomes" id="UP000481153">
    <property type="component" value="Unassembled WGS sequence"/>
</dbReference>
<evidence type="ECO:0000256" key="1">
    <source>
        <dbReference type="SAM" id="MobiDB-lite"/>
    </source>
</evidence>
<dbReference type="AlphaFoldDB" id="A0A6G0XBJ7"/>